<proteinExistence type="predicted"/>
<organism evidence="3 4">
    <name type="scientific">Myotis myotis</name>
    <name type="common">Greater mouse-eared bat</name>
    <name type="synonym">Vespertilio myotis</name>
    <dbReference type="NCBI Taxonomy" id="51298"/>
    <lineage>
        <taxon>Eukaryota</taxon>
        <taxon>Metazoa</taxon>
        <taxon>Chordata</taxon>
        <taxon>Craniata</taxon>
        <taxon>Vertebrata</taxon>
        <taxon>Euteleostomi</taxon>
        <taxon>Mammalia</taxon>
        <taxon>Eutheria</taxon>
        <taxon>Laurasiatheria</taxon>
        <taxon>Chiroptera</taxon>
        <taxon>Yangochiroptera</taxon>
        <taxon>Vespertilionidae</taxon>
        <taxon>Myotis</taxon>
    </lineage>
</organism>
<protein>
    <submittedName>
        <fullName evidence="3">Uncharacterized protein</fullName>
    </submittedName>
</protein>
<evidence type="ECO:0000256" key="2">
    <source>
        <dbReference type="SAM" id="SignalP"/>
    </source>
</evidence>
<dbReference type="PROSITE" id="PS51257">
    <property type="entry name" value="PROKAR_LIPOPROTEIN"/>
    <property type="match status" value="1"/>
</dbReference>
<evidence type="ECO:0000313" key="4">
    <source>
        <dbReference type="Proteomes" id="UP000527355"/>
    </source>
</evidence>
<dbReference type="EMBL" id="JABWUV010000003">
    <property type="protein sequence ID" value="KAF6369400.1"/>
    <property type="molecule type" value="Genomic_DNA"/>
</dbReference>
<evidence type="ECO:0000256" key="1">
    <source>
        <dbReference type="SAM" id="MobiDB-lite"/>
    </source>
</evidence>
<gene>
    <name evidence="3" type="ORF">mMyoMyo1_010740</name>
</gene>
<dbReference type="AlphaFoldDB" id="A0A7J7Z6S3"/>
<feature type="signal peptide" evidence="2">
    <location>
        <begin position="1"/>
        <end position="19"/>
    </location>
</feature>
<comment type="caution">
    <text evidence="3">The sequence shown here is derived from an EMBL/GenBank/DDBJ whole genome shotgun (WGS) entry which is preliminary data.</text>
</comment>
<dbReference type="Proteomes" id="UP000527355">
    <property type="component" value="Unassembled WGS sequence"/>
</dbReference>
<evidence type="ECO:0000313" key="3">
    <source>
        <dbReference type="EMBL" id="KAF6369400.1"/>
    </source>
</evidence>
<sequence length="123" mass="13708">MRSAVVKTCLWLFFPPAQGSCGCLKKVKRNDVETSTMKDKPQGLMPDVYSHPQVGLLTYTTHRRWHQGGQGSFPARGLKYEMGEEDGFSFLPSVGTEGPMSKPHPSTSQPRRGHLGDMFCSNY</sequence>
<name>A0A7J7Z6S3_MYOMY</name>
<feature type="chain" id="PRO_5029499303" evidence="2">
    <location>
        <begin position="20"/>
        <end position="123"/>
    </location>
</feature>
<keyword evidence="2" id="KW-0732">Signal</keyword>
<accession>A0A7J7Z6S3</accession>
<keyword evidence="4" id="KW-1185">Reference proteome</keyword>
<reference evidence="3 4" key="1">
    <citation type="journal article" date="2020" name="Nature">
        <title>Six reference-quality genomes reveal evolution of bat adaptations.</title>
        <authorList>
            <person name="Jebb D."/>
            <person name="Huang Z."/>
            <person name="Pippel M."/>
            <person name="Hughes G.M."/>
            <person name="Lavrichenko K."/>
            <person name="Devanna P."/>
            <person name="Winkler S."/>
            <person name="Jermiin L.S."/>
            <person name="Skirmuntt E.C."/>
            <person name="Katzourakis A."/>
            <person name="Burkitt-Gray L."/>
            <person name="Ray D.A."/>
            <person name="Sullivan K.A.M."/>
            <person name="Roscito J.G."/>
            <person name="Kirilenko B.M."/>
            <person name="Davalos L.M."/>
            <person name="Corthals A.P."/>
            <person name="Power M.L."/>
            <person name="Jones G."/>
            <person name="Ransome R.D."/>
            <person name="Dechmann D.K.N."/>
            <person name="Locatelli A.G."/>
            <person name="Puechmaille S.J."/>
            <person name="Fedrigo O."/>
            <person name="Jarvis E.D."/>
            <person name="Hiller M."/>
            <person name="Vernes S.C."/>
            <person name="Myers E.W."/>
            <person name="Teeling E.C."/>
        </authorList>
    </citation>
    <scope>NUCLEOTIDE SEQUENCE [LARGE SCALE GENOMIC DNA]</scope>
    <source>
        <strain evidence="3">MMyoMyo1</strain>
        <tissue evidence="3">Flight muscle</tissue>
    </source>
</reference>
<feature type="region of interest" description="Disordered" evidence="1">
    <location>
        <begin position="91"/>
        <end position="115"/>
    </location>
</feature>